<feature type="compositionally biased region" description="Polar residues" evidence="34">
    <location>
        <begin position="146"/>
        <end position="160"/>
    </location>
</feature>
<dbReference type="GO" id="GO:0039645">
    <property type="term" value="P:symbiont-mediated perturbation of host cell cycle G1/S transition checkpoint"/>
    <property type="evidence" value="ECO:0007669"/>
    <property type="project" value="UniProtKB-KW"/>
</dbReference>
<keyword evidence="26" id="KW-1096">Inhibition of host JAK1 by virus</keyword>
<evidence type="ECO:0000256" key="26">
    <source>
        <dbReference type="ARBA" id="ARBA00023318"/>
    </source>
</evidence>
<keyword evidence="25" id="KW-1078">G1/S host cell cycle checkpoint dysregulation by virus</keyword>
<dbReference type="GO" id="GO:0006260">
    <property type="term" value="P:DNA replication"/>
    <property type="evidence" value="ECO:0007669"/>
    <property type="project" value="UniProtKB-KW"/>
</dbReference>
<keyword evidence="40" id="KW-1185">Reference proteome</keyword>
<dbReference type="InterPro" id="IPR036869">
    <property type="entry name" value="J_dom_sf"/>
</dbReference>
<dbReference type="SUPFAM" id="SSF55464">
    <property type="entry name" value="Origin of replication-binding domain, RBD-like"/>
    <property type="match status" value="1"/>
</dbReference>
<keyword evidence="19" id="KW-0460">Magnesium</keyword>
<keyword evidence="8" id="KW-0945">Host-virus interaction</keyword>
<keyword evidence="6" id="KW-0597">Phosphoprotein</keyword>
<evidence type="ECO:0000256" key="8">
    <source>
        <dbReference type="ARBA" id="ARBA00022581"/>
    </source>
</evidence>
<keyword evidence="5" id="KW-0244">Early protein</keyword>
<evidence type="ECO:0000259" key="37">
    <source>
        <dbReference type="PROSITE" id="PS51287"/>
    </source>
</evidence>
<dbReference type="RefSeq" id="YP_007346964.1">
    <property type="nucleotide sequence ID" value="NC_020067.1"/>
</dbReference>
<name>L0GBA8_9POLY</name>
<keyword evidence="14" id="KW-0378">Hydrolase</keyword>
<dbReference type="SUPFAM" id="SSF46565">
    <property type="entry name" value="Chaperone J-domain"/>
    <property type="match status" value="1"/>
</dbReference>
<feature type="compositionally biased region" description="Low complexity" evidence="34">
    <location>
        <begin position="278"/>
        <end position="287"/>
    </location>
</feature>
<keyword evidence="24" id="KW-0899">Viral immunoevasion</keyword>
<dbReference type="Pfam" id="PF02217">
    <property type="entry name" value="T_Ag_DNA_bind"/>
    <property type="match status" value="1"/>
</dbReference>
<feature type="domain" description="T-ag D1-type" evidence="38">
    <location>
        <begin position="426"/>
        <end position="517"/>
    </location>
</feature>
<dbReference type="Gene3D" id="1.10.287.110">
    <property type="entry name" value="DnaJ domain"/>
    <property type="match status" value="1"/>
</dbReference>
<evidence type="ECO:0000256" key="25">
    <source>
        <dbReference type="ARBA" id="ARBA00023309"/>
    </source>
</evidence>
<feature type="compositionally biased region" description="Low complexity" evidence="34">
    <location>
        <begin position="136"/>
        <end position="145"/>
    </location>
</feature>
<dbReference type="GO" id="GO:0039576">
    <property type="term" value="P:symbiont-mediated suppression of host JAK-STAT cascade via inhibition of JAK1 activity"/>
    <property type="evidence" value="ECO:0007669"/>
    <property type="project" value="UniProtKB-KW"/>
</dbReference>
<dbReference type="EMBL" id="JX520659">
    <property type="protein sequence ID" value="AGA82583.1"/>
    <property type="molecule type" value="Genomic_DNA"/>
</dbReference>
<keyword evidence="21 32" id="KW-0238">DNA-binding</keyword>
<evidence type="ECO:0000313" key="40">
    <source>
        <dbReference type="Proteomes" id="UP000122341"/>
    </source>
</evidence>
<dbReference type="CDD" id="cd06257">
    <property type="entry name" value="DnaJ"/>
    <property type="match status" value="1"/>
</dbReference>
<keyword evidence="18" id="KW-0067">ATP-binding</keyword>
<feature type="domain" description="J" evidence="35">
    <location>
        <begin position="12"/>
        <end position="77"/>
    </location>
</feature>
<dbReference type="InterPro" id="IPR010932">
    <property type="entry name" value="Lg_T_Ag_Polyomavir_C"/>
</dbReference>
<evidence type="ECO:0000256" key="34">
    <source>
        <dbReference type="SAM" id="MobiDB-lite"/>
    </source>
</evidence>
<keyword evidence="4" id="KW-1121">Modulation of host cell cycle by virus</keyword>
<proteinExistence type="predicted"/>
<evidence type="ECO:0000256" key="22">
    <source>
        <dbReference type="ARBA" id="ARBA00023235"/>
    </source>
</evidence>
<dbReference type="EC" id="5.6.2.4" evidence="29"/>
<dbReference type="Proteomes" id="UP000122341">
    <property type="component" value="Segment"/>
</dbReference>
<dbReference type="GO" id="GO:0005524">
    <property type="term" value="F:ATP binding"/>
    <property type="evidence" value="ECO:0007669"/>
    <property type="project" value="UniProtKB-KW"/>
</dbReference>
<evidence type="ECO:0000256" key="21">
    <source>
        <dbReference type="ARBA" id="ARBA00023125"/>
    </source>
</evidence>
<evidence type="ECO:0000259" key="35">
    <source>
        <dbReference type="PROSITE" id="PS50076"/>
    </source>
</evidence>
<dbReference type="Pfam" id="PF06431">
    <property type="entry name" value="Polyoma_lg_T_C"/>
    <property type="match status" value="1"/>
</dbReference>
<organism evidence="39 40">
    <name type="scientific">Alphapolyomavirus cardiodermae</name>
    <dbReference type="NCBI Taxonomy" id="1891718"/>
    <lineage>
        <taxon>Viruses</taxon>
        <taxon>Monodnaviria</taxon>
        <taxon>Shotokuvirae</taxon>
        <taxon>Cossaviricota</taxon>
        <taxon>Papovaviricetes</taxon>
        <taxon>Sepolyvirales</taxon>
        <taxon>Polyomaviridae</taxon>
        <taxon>Alphapolyomavirus</taxon>
    </lineage>
</organism>
<evidence type="ECO:0000256" key="5">
    <source>
        <dbReference type="ARBA" id="ARBA00022518"/>
    </source>
</evidence>
<evidence type="ECO:0000256" key="30">
    <source>
        <dbReference type="ARBA" id="ARBA00045019"/>
    </source>
</evidence>
<keyword evidence="17" id="KW-0862">Zinc</keyword>
<evidence type="ECO:0000256" key="24">
    <source>
        <dbReference type="ARBA" id="ARBA00023280"/>
    </source>
</evidence>
<evidence type="ECO:0000256" key="12">
    <source>
        <dbReference type="ARBA" id="ARBA00022741"/>
    </source>
</evidence>
<comment type="catalytic activity">
    <reaction evidence="28">
        <text>Couples ATP hydrolysis with the unwinding of duplex DNA by translocating in the 3'-5' direction.</text>
        <dbReference type="EC" id="5.6.2.4"/>
    </reaction>
</comment>
<feature type="compositionally biased region" description="Polar residues" evidence="34">
    <location>
        <begin position="246"/>
        <end position="263"/>
    </location>
</feature>
<evidence type="ECO:0000256" key="19">
    <source>
        <dbReference type="ARBA" id="ARBA00022842"/>
    </source>
</evidence>
<dbReference type="InterPro" id="IPR014015">
    <property type="entry name" value="Helicase_SF3_DNA-vir"/>
</dbReference>
<evidence type="ECO:0000256" key="18">
    <source>
        <dbReference type="ARBA" id="ARBA00022840"/>
    </source>
</evidence>
<comment type="catalytic activity">
    <reaction evidence="31">
        <text>ATP + H2O = ADP + phosphate + H(+)</text>
        <dbReference type="Rhea" id="RHEA:13065"/>
        <dbReference type="ChEBI" id="CHEBI:15377"/>
        <dbReference type="ChEBI" id="CHEBI:15378"/>
        <dbReference type="ChEBI" id="CHEBI:30616"/>
        <dbReference type="ChEBI" id="CHEBI:43474"/>
        <dbReference type="ChEBI" id="CHEBI:456216"/>
        <dbReference type="EC" id="5.6.2.4"/>
    </reaction>
</comment>
<feature type="compositionally biased region" description="Low complexity" evidence="34">
    <location>
        <begin position="232"/>
        <end position="245"/>
    </location>
</feature>
<evidence type="ECO:0000256" key="6">
    <source>
        <dbReference type="ARBA" id="ARBA00022553"/>
    </source>
</evidence>
<keyword evidence="20" id="KW-0007">Acetylation</keyword>
<keyword evidence="23" id="KW-0922">Interferon antiviral system evasion</keyword>
<dbReference type="KEGG" id="vg:14438941"/>
<dbReference type="PROSITE" id="PS51341">
    <property type="entry name" value="ZF_LTAG_D1"/>
    <property type="match status" value="1"/>
</dbReference>
<evidence type="ECO:0000256" key="32">
    <source>
        <dbReference type="PROSITE-ProRule" id="PRU00620"/>
    </source>
</evidence>
<dbReference type="GO" id="GO:0008270">
    <property type="term" value="F:zinc ion binding"/>
    <property type="evidence" value="ECO:0007669"/>
    <property type="project" value="UniProtKB-KW"/>
</dbReference>
<comment type="subunit">
    <text evidence="27">Forms homohexamers in the presence of ATP. Interacts with host HDAC1. Interacts (via LXCXE domain) with host RB1; the interaction induces the aberrant dissociation of RB1-E2F1 complex thereby disrupting RB1's activity. Interacts (via LXCXE domain) with host pRB-related proteins RBL1 and RBL2. Interacts (via C-terminus) with host TOP1 and POLA1 allowing DNA replication. Interacts with host preinitiation complex components TBP, TFIIA and TFIID to regulate transcription initiation.</text>
</comment>
<protein>
    <recommendedName>
        <fullName evidence="3">Large T antigen</fullName>
        <ecNumber evidence="29">5.6.2.4</ecNumber>
    </recommendedName>
    <alternativeName>
        <fullName evidence="30">DNA 3'-5' helicase large T antigen</fullName>
    </alternativeName>
</protein>
<evidence type="ECO:0000256" key="4">
    <source>
        <dbReference type="ARBA" id="ARBA00022504"/>
    </source>
</evidence>
<evidence type="ECO:0000256" key="16">
    <source>
        <dbReference type="ARBA" id="ARBA00022830"/>
    </source>
</evidence>
<feature type="domain" description="T-ag OBD" evidence="37">
    <location>
        <begin position="304"/>
        <end position="419"/>
    </location>
</feature>
<evidence type="ECO:0000256" key="23">
    <source>
        <dbReference type="ARBA" id="ARBA00023258"/>
    </source>
</evidence>
<dbReference type="PROSITE" id="PS50076">
    <property type="entry name" value="DNAJ_2"/>
    <property type="match status" value="1"/>
</dbReference>
<evidence type="ECO:0000256" key="3">
    <source>
        <dbReference type="ARBA" id="ARBA00018805"/>
    </source>
</evidence>
<dbReference type="GO" id="GO:0039502">
    <property type="term" value="P:symbiont-mediated suppression of host type I interferon-mediated signaling pathway"/>
    <property type="evidence" value="ECO:0007669"/>
    <property type="project" value="UniProtKB-KW"/>
</dbReference>
<evidence type="ECO:0000256" key="14">
    <source>
        <dbReference type="ARBA" id="ARBA00022801"/>
    </source>
</evidence>
<keyword evidence="10" id="KW-0235">DNA replication</keyword>
<reference evidence="39 40" key="1">
    <citation type="journal article" date="2013" name="J. Gen. Virol.">
        <title>Discovery of diverse polyomaviruses in bats and the evolutionary history of the Polyomaviridae.</title>
        <authorList>
            <person name="Tao Y."/>
            <person name="Shi M."/>
            <person name="Conrardy C."/>
            <person name="Kuzmin I.V."/>
            <person name="Recuenco S."/>
            <person name="Agwanda B."/>
            <person name="Alvarez D.A."/>
            <person name="Ellison J.A."/>
            <person name="Gilbert A.T."/>
            <person name="Moran D."/>
            <person name="Niezgoda M."/>
            <person name="Lindblade K.A."/>
            <person name="Holmes E.C."/>
            <person name="Breiman R.F."/>
            <person name="Rupprecht C.E."/>
            <person name="Tong S."/>
        </authorList>
    </citation>
    <scope>NUCLEOTIDE SEQUENCE [LARGE SCALE GENOMIC DNA]</scope>
    <source>
        <strain evidence="39">KY336</strain>
    </source>
</reference>
<dbReference type="InterPro" id="IPR027417">
    <property type="entry name" value="P-loop_NTPase"/>
</dbReference>
<evidence type="ECO:0000256" key="2">
    <source>
        <dbReference type="ARBA" id="ARBA00004147"/>
    </source>
</evidence>
<sequence>MDTALSAYDKLQLCELLGIPRHCYGNYPLMKSSYRQACLKHHPDKGGDDNTMTLLNVLWGKFQTGVYEMRRQFPSFEEDDFEEEDLSPPYGTSQFRHWWAKQQHHGTKSAAHARTSGNRRRKPSSPHSGTGGGSEGTSTGYSSASQTSNATADTDRTNIPPSAANDETPGSSSTSSRFTFPNPKSSNTRGYRGGNIFGDSSRGPQPNWDDSLYCDESLSPEPPTPTEDEAFSESFSETPFSETSSQRTGSAFTETASQSTDESFSMPSSPPRRRKRNTSPAPSYSSTPPKPKKNRENAPPDDFPVDFTEYLSHAVYSNKTLSAFAIYTTQEKGKLFYSKLESKFKVEFKSRHKVNNGCILLVITLSKHRVSALKNFLMPFCTVSFLIVKGVIKVMDLYNVLSNDPYELIEENKPLQDFEFRDLPKEQTCNWNAVADFANEYGLDDPLIILAHYLDFAKVPPCEKCNSRSSLKPHKAHGKEHKNAKLFLESKSQKSICTQAAEIVLAKRRLLMLELTREEVLTKKLEERLSRLADLSPEDLRLHMAGVAWYNCMFQNFEMKLFKILKLLTENVPKRRNILFRGPINSGKTSLAAALLDLLEGKALNVNCPADKLPFELGCALDKFMICFEDVKGQVGPNKHLQPGQGFHNLDNLRDHLDGAVPVSLERKHVNKKHQIFPPAIITANEYLIPKTVLARIAYTVPFCCKENLRTSLDRNLDLRRKRILQSGTTLLLCLIWCLNINHFKVTLHSEIKKWKELIEVEVGHGNYCKMIENVEAGDNPLKGITEDDQDSEDDSNQ</sequence>
<evidence type="ECO:0000256" key="1">
    <source>
        <dbReference type="ARBA" id="ARBA00001946"/>
    </source>
</evidence>
<dbReference type="InterPro" id="IPR003133">
    <property type="entry name" value="T_Ag_DNA-bd"/>
</dbReference>
<dbReference type="GeneID" id="14438941"/>
<evidence type="ECO:0000256" key="15">
    <source>
        <dbReference type="ARBA" id="ARBA00022806"/>
    </source>
</evidence>
<feature type="region of interest" description="Disordered" evidence="34">
    <location>
        <begin position="101"/>
        <end position="302"/>
    </location>
</feature>
<comment type="subcellular location">
    <subcellularLocation>
        <location evidence="2">Host nucleus</location>
    </subcellularLocation>
</comment>
<dbReference type="GO" id="GO:0042025">
    <property type="term" value="C:host cell nucleus"/>
    <property type="evidence" value="ECO:0007669"/>
    <property type="project" value="UniProtKB-SubCell"/>
</dbReference>
<evidence type="ECO:0000256" key="33">
    <source>
        <dbReference type="PROSITE-ProRule" id="PRU00671"/>
    </source>
</evidence>
<keyword evidence="15" id="KW-0347">Helicase</keyword>
<keyword evidence="7" id="KW-1048">Host nucleus</keyword>
<dbReference type="InterPro" id="IPR001623">
    <property type="entry name" value="DnaJ_domain"/>
</dbReference>
<evidence type="ECO:0000256" key="20">
    <source>
        <dbReference type="ARBA" id="ARBA00022990"/>
    </source>
</evidence>
<dbReference type="Gene3D" id="1.20.1050.70">
    <property type="entry name" value="Large T antigen, SV40, domain 3"/>
    <property type="match status" value="1"/>
</dbReference>
<evidence type="ECO:0000256" key="11">
    <source>
        <dbReference type="ARBA" id="ARBA00022723"/>
    </source>
</evidence>
<dbReference type="Gene3D" id="1.10.10.510">
    <property type="entry name" value="Zinc finger, large T-antigen D1 domain"/>
    <property type="match status" value="1"/>
</dbReference>
<dbReference type="GO" id="GO:0016787">
    <property type="term" value="F:hydrolase activity"/>
    <property type="evidence" value="ECO:0007669"/>
    <property type="project" value="UniProtKB-KW"/>
</dbReference>
<dbReference type="GO" id="GO:0043138">
    <property type="term" value="F:3'-5' DNA helicase activity"/>
    <property type="evidence" value="ECO:0007669"/>
    <property type="project" value="UniProtKB-EC"/>
</dbReference>
<accession>L0GBA8</accession>
<dbReference type="Gene3D" id="3.40.1310.20">
    <property type="match status" value="1"/>
</dbReference>
<comment type="cofactor">
    <cofactor evidence="1">
        <name>Mg(2+)</name>
        <dbReference type="ChEBI" id="CHEBI:18420"/>
    </cofactor>
</comment>
<dbReference type="OrthoDB" id="14669at10239"/>
<evidence type="ECO:0000256" key="9">
    <source>
        <dbReference type="ARBA" id="ARBA00022632"/>
    </source>
</evidence>
<keyword evidence="13 33" id="KW-0863">Zinc-finger</keyword>
<dbReference type="GO" id="GO:0003688">
    <property type="term" value="F:DNA replication origin binding"/>
    <property type="evidence" value="ECO:0007669"/>
    <property type="project" value="InterPro"/>
</dbReference>
<dbReference type="InterPro" id="IPR037102">
    <property type="entry name" value="Znf_lg_T-Ag_D1_dom_sf"/>
</dbReference>
<evidence type="ECO:0000259" key="36">
    <source>
        <dbReference type="PROSITE" id="PS51206"/>
    </source>
</evidence>
<feature type="domain" description="SF3 helicase" evidence="36">
    <location>
        <begin position="556"/>
        <end position="716"/>
    </location>
</feature>
<keyword evidence="16" id="KW-1114">Inhibition of host interferon signaling pathway by virus</keyword>
<evidence type="ECO:0000256" key="28">
    <source>
        <dbReference type="ARBA" id="ARBA00034617"/>
    </source>
</evidence>
<evidence type="ECO:0000256" key="17">
    <source>
        <dbReference type="ARBA" id="ARBA00022833"/>
    </source>
</evidence>
<dbReference type="Gene3D" id="3.40.50.300">
    <property type="entry name" value="P-loop containing nucleotide triphosphate hydrolases"/>
    <property type="match status" value="1"/>
</dbReference>
<evidence type="ECO:0000256" key="27">
    <source>
        <dbReference type="ARBA" id="ARBA00026077"/>
    </source>
</evidence>
<evidence type="ECO:0000256" key="29">
    <source>
        <dbReference type="ARBA" id="ARBA00034808"/>
    </source>
</evidence>
<evidence type="ECO:0000256" key="7">
    <source>
        <dbReference type="ARBA" id="ARBA00022562"/>
    </source>
</evidence>
<dbReference type="SUPFAM" id="SSF52540">
    <property type="entry name" value="P-loop containing nucleoside triphosphate hydrolases"/>
    <property type="match status" value="1"/>
</dbReference>
<keyword evidence="9" id="KW-1090">Inhibition of host innate immune response by virus</keyword>
<keyword evidence="22" id="KW-0413">Isomerase</keyword>
<evidence type="ECO:0000313" key="39">
    <source>
        <dbReference type="EMBL" id="AGA82583.1"/>
    </source>
</evidence>
<evidence type="ECO:0000256" key="10">
    <source>
        <dbReference type="ARBA" id="ARBA00022705"/>
    </source>
</evidence>
<feature type="compositionally biased region" description="Polar residues" evidence="34">
    <location>
        <begin position="168"/>
        <end position="189"/>
    </location>
</feature>
<keyword evidence="12" id="KW-0547">Nucleotide-binding</keyword>
<keyword evidence="11" id="KW-0479">Metal-binding</keyword>
<evidence type="ECO:0000256" key="13">
    <source>
        <dbReference type="ARBA" id="ARBA00022771"/>
    </source>
</evidence>
<evidence type="ECO:0000256" key="31">
    <source>
        <dbReference type="ARBA" id="ARBA00048988"/>
    </source>
</evidence>
<dbReference type="GO" id="GO:0052170">
    <property type="term" value="P:symbiont-mediated suppression of host innate immune response"/>
    <property type="evidence" value="ECO:0007669"/>
    <property type="project" value="UniProtKB-KW"/>
</dbReference>
<dbReference type="PROSITE" id="PS51287">
    <property type="entry name" value="T_AG_OBD"/>
    <property type="match status" value="1"/>
</dbReference>
<dbReference type="InterPro" id="IPR017910">
    <property type="entry name" value="Znf_lg_T-Ag_D1-typ"/>
</dbReference>
<feature type="DNA-binding region" description="T-ag OBD" evidence="32">
    <location>
        <begin position="304"/>
        <end position="419"/>
    </location>
</feature>
<dbReference type="PROSITE" id="PS51206">
    <property type="entry name" value="SF3_HELICASE_1"/>
    <property type="match status" value="1"/>
</dbReference>
<evidence type="ECO:0000259" key="38">
    <source>
        <dbReference type="PROSITE" id="PS51341"/>
    </source>
</evidence>